<evidence type="ECO:0000313" key="2">
    <source>
        <dbReference type="Proteomes" id="UP001283361"/>
    </source>
</evidence>
<dbReference type="AlphaFoldDB" id="A0AAE0XVL5"/>
<evidence type="ECO:0000313" key="1">
    <source>
        <dbReference type="EMBL" id="KAK3718625.1"/>
    </source>
</evidence>
<reference evidence="1" key="1">
    <citation type="journal article" date="2023" name="G3 (Bethesda)">
        <title>A reference genome for the long-term kleptoplast-retaining sea slug Elysia crispata morphotype clarki.</title>
        <authorList>
            <person name="Eastman K.E."/>
            <person name="Pendleton A.L."/>
            <person name="Shaikh M.A."/>
            <person name="Suttiyut T."/>
            <person name="Ogas R."/>
            <person name="Tomko P."/>
            <person name="Gavelis G."/>
            <person name="Widhalm J.R."/>
            <person name="Wisecaver J.H."/>
        </authorList>
    </citation>
    <scope>NUCLEOTIDE SEQUENCE</scope>
    <source>
        <strain evidence="1">ECLA1</strain>
    </source>
</reference>
<organism evidence="1 2">
    <name type="scientific">Elysia crispata</name>
    <name type="common">lettuce slug</name>
    <dbReference type="NCBI Taxonomy" id="231223"/>
    <lineage>
        <taxon>Eukaryota</taxon>
        <taxon>Metazoa</taxon>
        <taxon>Spiralia</taxon>
        <taxon>Lophotrochozoa</taxon>
        <taxon>Mollusca</taxon>
        <taxon>Gastropoda</taxon>
        <taxon>Heterobranchia</taxon>
        <taxon>Euthyneura</taxon>
        <taxon>Panpulmonata</taxon>
        <taxon>Sacoglossa</taxon>
        <taxon>Placobranchoidea</taxon>
        <taxon>Plakobranchidae</taxon>
        <taxon>Elysia</taxon>
    </lineage>
</organism>
<proteinExistence type="predicted"/>
<dbReference type="Proteomes" id="UP001283361">
    <property type="component" value="Unassembled WGS sequence"/>
</dbReference>
<protein>
    <submittedName>
        <fullName evidence="1">Uncharacterized protein</fullName>
    </submittedName>
</protein>
<comment type="caution">
    <text evidence="1">The sequence shown here is derived from an EMBL/GenBank/DDBJ whole genome shotgun (WGS) entry which is preliminary data.</text>
</comment>
<dbReference type="EMBL" id="JAWDGP010007434">
    <property type="protein sequence ID" value="KAK3718625.1"/>
    <property type="molecule type" value="Genomic_DNA"/>
</dbReference>
<gene>
    <name evidence="1" type="ORF">RRG08_062060</name>
</gene>
<sequence>MFSRVACPLYLQCNNISHDRNNNTTEFSALMRLACRVGLVVTCSGLLRSFYTATANSVSCWLEQMSSSAPHGETGNLWLLTTQHDLWKISTYVIFTMTLADVGKARDELIVLERSRQDQCYVYTREIRGRGTHRALSTQRFFMSERED</sequence>
<keyword evidence="2" id="KW-1185">Reference proteome</keyword>
<accession>A0AAE0XVL5</accession>
<name>A0AAE0XVL5_9GAST</name>